<dbReference type="Gene3D" id="1.10.357.10">
    <property type="entry name" value="Tetracycline Repressor, domain 2"/>
    <property type="match status" value="1"/>
</dbReference>
<evidence type="ECO:0000313" key="1">
    <source>
        <dbReference type="EMBL" id="GAA2718649.1"/>
    </source>
</evidence>
<comment type="caution">
    <text evidence="1">The sequence shown here is derived from an EMBL/GenBank/DDBJ whole genome shotgun (WGS) entry which is preliminary data.</text>
</comment>
<proteinExistence type="predicted"/>
<dbReference type="EMBL" id="BAAATZ010000002">
    <property type="protein sequence ID" value="GAA2718649.1"/>
    <property type="molecule type" value="Genomic_DNA"/>
</dbReference>
<dbReference type="SUPFAM" id="SSF46689">
    <property type="entry name" value="Homeodomain-like"/>
    <property type="match status" value="1"/>
</dbReference>
<keyword evidence="2" id="KW-1185">Reference proteome</keyword>
<dbReference type="Proteomes" id="UP001501842">
    <property type="component" value="Unassembled WGS sequence"/>
</dbReference>
<protein>
    <submittedName>
        <fullName evidence="1">TetR/AcrR family transcriptional regulator</fullName>
    </submittedName>
</protein>
<dbReference type="RefSeq" id="WP_344448139.1">
    <property type="nucleotide sequence ID" value="NZ_BAAATZ010000002.1"/>
</dbReference>
<dbReference type="InterPro" id="IPR009057">
    <property type="entry name" value="Homeodomain-like_sf"/>
</dbReference>
<organism evidence="1 2">
    <name type="scientific">Actinocorallia aurantiaca</name>
    <dbReference type="NCBI Taxonomy" id="46204"/>
    <lineage>
        <taxon>Bacteria</taxon>
        <taxon>Bacillati</taxon>
        <taxon>Actinomycetota</taxon>
        <taxon>Actinomycetes</taxon>
        <taxon>Streptosporangiales</taxon>
        <taxon>Thermomonosporaceae</taxon>
        <taxon>Actinocorallia</taxon>
    </lineage>
</organism>
<evidence type="ECO:0000313" key="2">
    <source>
        <dbReference type="Proteomes" id="UP001501842"/>
    </source>
</evidence>
<reference evidence="1 2" key="1">
    <citation type="journal article" date="2019" name="Int. J. Syst. Evol. Microbiol.">
        <title>The Global Catalogue of Microorganisms (GCM) 10K type strain sequencing project: providing services to taxonomists for standard genome sequencing and annotation.</title>
        <authorList>
            <consortium name="The Broad Institute Genomics Platform"/>
            <consortium name="The Broad Institute Genome Sequencing Center for Infectious Disease"/>
            <person name="Wu L."/>
            <person name="Ma J."/>
        </authorList>
    </citation>
    <scope>NUCLEOTIDE SEQUENCE [LARGE SCALE GENOMIC DNA]</scope>
    <source>
        <strain evidence="1 2">JCM 8201</strain>
    </source>
</reference>
<accession>A0ABN3TT42</accession>
<gene>
    <name evidence="1" type="ORF">GCM10010439_02050</name>
</gene>
<name>A0ABN3TT42_9ACTN</name>
<sequence>MRSEETDERVLEVAERMFAQLGYDGTTIELIEDAVGPGSQRSELLRHGKQELYREVFARLFKLSEDRMRTAAEKAPDDVEGMHYLVDEFFDFVLDHPEMPALWQQRGLLDAVDIIIPEDTYQPPLVAAMTFRQWQGVRPDLDIEFLAWVVMWSLGGFVHNGFPDESGQRRHADDPTVLQRFREQLHELVGRML</sequence>